<protein>
    <recommendedName>
        <fullName evidence="8">GATA-type domain-containing protein</fullName>
    </recommendedName>
</protein>
<feature type="compositionally biased region" description="Low complexity" evidence="7">
    <location>
        <begin position="447"/>
        <end position="462"/>
    </location>
</feature>
<dbReference type="PROSITE" id="PS50114">
    <property type="entry name" value="GATA_ZN_FINGER_2"/>
    <property type="match status" value="2"/>
</dbReference>
<sequence>MVDTDNAKSKREFKKLSKCISDKLDKEKGAIEELEAPDFKRNPSSDMIRQRAAEKERNREASQNAKPGTIKRMQFTFSIDQPTPVSAQPVKKPDLKPSPEFNKRPRAGARLNENVPAVTEEANDKDPPLTQRGRKSQPSSSSSDSMSSPSSSSVTTNTSNTSVDSQSLRFPPLFSSDFGPAALLYPSPTLTNRMNYGEASVPHNNDQDGFSIPRPTIELPLDELLSNVDSPRPWSPSFFSTSHSDSQNRAEDDTHTFATNFNPSNAFFVPNIPAYHQNDVIMQSVPIMDDSNNSEDHTMTFSDLNQNTSPLTTQPLTLHPASFTNSFNPETSDDNSSVDSDDEASSDADGASSVAAVNNIPTSAPTPTPTPSAALASGSAGRGRFGKAAGGRSATASLARNGRGSTPRPHLTLRTGSSVSTRSGVVLGATPTSLNSASRNRDEDDGASTPSGSAGSSVAAGSIIGGRGSGGSVTAPVGRTGAGASAMGTGPGGQKAECLNCGATHTPLWRRGLNDELNCNACGLYCKLHKRPRPKTMRNMHGEGRAQAQPRPEAADVMAQCYNCHTTAIPLWRKDDEGKTVCNACGLYYRFHGSARPISMKSDVIRKRSRHDARRGGTLAETPSASPGVSRRASPARDTSPTLAPDSSTSTSPPQLNYQYPDNIDFSSTQSELLGALGQDMSQSNPNDSNNNASSGSFYQPIFGFQFPGPYHPDHLAQFASIPQDALPFASDFDSLDSSSASEPPSSAVSYSSFTDGGYSSATSATSHSQRSSVDFALSSSSGVGVGVGVGGFPAATPASSYTPFAPASLPGGGMHVFRGSTNTFWHPPMSSSAVSYSSFTDWGALFFGDMAPEPSSSSNSRRPRGQGSPPPPPVTGKRGRSQRSSPPPPGSNPGPSPAPPQDDGAQPSKKSRNNRKKAEDTRSPIDRYHLRKEDLNEDETYIKTAFETHIRLLGGLHDQSAIPQKPSDAVLAAFQQRLETTADFRHSHIVRELPPGHTALRSRITMLRAELAKTRSVISKRLGRIEDGAIEMLLATLDYYHFDTWCPNLSDNSYTPYNMVHRNIAVETFRQAVLNHDYSFLAPINLQKAQEKRLLVKLYNNYVWSYFKRMYDKEERQPGAQKERLQSNKIVSRRSDLAGRRLRYVQSDGFPATVRLLVKEPAAHSDDDDDGNIHEKVGRSELVTKFLREVDKRRKAWTPFQPGWARERGRVVPEISLPSALPAPPIQVPIDWFDPVHFNRLPAAFRARYKDHKRPVALPGDYNMIFNENSNWKGLKDEEFMRLHGNKVLGKYRLPSEEEMKNMREAADEMDEDEDEDEDDEDALLFAFLSGTRTYSTGKGKGKGKARADDEEYTDPDVEMGSNAT</sequence>
<keyword evidence="3 6" id="KW-0863">Zinc-finger</keyword>
<feature type="compositionally biased region" description="Pro residues" evidence="7">
    <location>
        <begin position="886"/>
        <end position="901"/>
    </location>
</feature>
<dbReference type="PRINTS" id="PR00619">
    <property type="entry name" value="GATAZNFINGER"/>
</dbReference>
<dbReference type="SMART" id="SM00401">
    <property type="entry name" value="ZnF_GATA"/>
    <property type="match status" value="2"/>
</dbReference>
<feature type="region of interest" description="Disordered" evidence="7">
    <location>
        <begin position="602"/>
        <end position="663"/>
    </location>
</feature>
<evidence type="ECO:0000256" key="5">
    <source>
        <dbReference type="ARBA" id="ARBA00023242"/>
    </source>
</evidence>
<evidence type="ECO:0000256" key="7">
    <source>
        <dbReference type="SAM" id="MobiDB-lite"/>
    </source>
</evidence>
<reference evidence="9 10" key="1">
    <citation type="submission" date="2024-01" db="EMBL/GenBank/DDBJ databases">
        <title>A draft genome for the cacao thread blight pathogen Marasmiellus scandens.</title>
        <authorList>
            <person name="Baruah I.K."/>
            <person name="Leung J."/>
            <person name="Bukari Y."/>
            <person name="Amoako-Attah I."/>
            <person name="Meinhardt L.W."/>
            <person name="Bailey B.A."/>
            <person name="Cohen S.P."/>
        </authorList>
    </citation>
    <scope>NUCLEOTIDE SEQUENCE [LARGE SCALE GENOMIC DNA]</scope>
    <source>
        <strain evidence="9 10">GH-19</strain>
    </source>
</reference>
<feature type="compositionally biased region" description="Low complexity" evidence="7">
    <location>
        <begin position="347"/>
        <end position="363"/>
    </location>
</feature>
<gene>
    <name evidence="9" type="ORF">VKT23_018880</name>
</gene>
<feature type="region of interest" description="Disordered" evidence="7">
    <location>
        <begin position="288"/>
        <end position="477"/>
    </location>
</feature>
<feature type="domain" description="GATA-type" evidence="8">
    <location>
        <begin position="560"/>
        <end position="608"/>
    </location>
</feature>
<feature type="compositionally biased region" description="Basic and acidic residues" evidence="7">
    <location>
        <begin position="34"/>
        <end position="60"/>
    </location>
</feature>
<dbReference type="InterPro" id="IPR039355">
    <property type="entry name" value="Transcription_factor_GATA"/>
</dbReference>
<feature type="region of interest" description="Disordered" evidence="7">
    <location>
        <begin position="34"/>
        <end position="170"/>
    </location>
</feature>
<feature type="compositionally biased region" description="Polar residues" evidence="7">
    <location>
        <begin position="75"/>
        <end position="86"/>
    </location>
</feature>
<feature type="compositionally biased region" description="Polar residues" evidence="7">
    <location>
        <begin position="299"/>
        <end position="330"/>
    </location>
</feature>
<feature type="compositionally biased region" description="Acidic residues" evidence="7">
    <location>
        <begin position="1309"/>
        <end position="1324"/>
    </location>
</feature>
<evidence type="ECO:0000256" key="6">
    <source>
        <dbReference type="PROSITE-ProRule" id="PRU00094"/>
    </source>
</evidence>
<dbReference type="CDD" id="cd00202">
    <property type="entry name" value="ZnF_GATA"/>
    <property type="match status" value="2"/>
</dbReference>
<feature type="compositionally biased region" description="Polar residues" evidence="7">
    <location>
        <begin position="637"/>
        <end position="663"/>
    </location>
</feature>
<feature type="compositionally biased region" description="Acidic residues" evidence="7">
    <location>
        <begin position="1350"/>
        <end position="1359"/>
    </location>
</feature>
<evidence type="ECO:0000313" key="10">
    <source>
        <dbReference type="Proteomes" id="UP001498398"/>
    </source>
</evidence>
<dbReference type="SUPFAM" id="SSF57716">
    <property type="entry name" value="Glucocorticoid receptor-like (DNA-binding domain)"/>
    <property type="match status" value="2"/>
</dbReference>
<keyword evidence="5" id="KW-0539">Nucleus</keyword>
<evidence type="ECO:0000256" key="4">
    <source>
        <dbReference type="ARBA" id="ARBA00022833"/>
    </source>
</evidence>
<organism evidence="9 10">
    <name type="scientific">Marasmiellus scandens</name>
    <dbReference type="NCBI Taxonomy" id="2682957"/>
    <lineage>
        <taxon>Eukaryota</taxon>
        <taxon>Fungi</taxon>
        <taxon>Dikarya</taxon>
        <taxon>Basidiomycota</taxon>
        <taxon>Agaricomycotina</taxon>
        <taxon>Agaricomycetes</taxon>
        <taxon>Agaricomycetidae</taxon>
        <taxon>Agaricales</taxon>
        <taxon>Marasmiineae</taxon>
        <taxon>Omphalotaceae</taxon>
        <taxon>Marasmiellus</taxon>
    </lineage>
</organism>
<comment type="subcellular location">
    <subcellularLocation>
        <location evidence="1">Nucleus</location>
    </subcellularLocation>
</comment>
<evidence type="ECO:0000256" key="3">
    <source>
        <dbReference type="ARBA" id="ARBA00022771"/>
    </source>
</evidence>
<dbReference type="PANTHER" id="PTHR10071">
    <property type="entry name" value="TRANSCRIPTION FACTOR GATA FAMILY MEMBER"/>
    <property type="match status" value="1"/>
</dbReference>
<feature type="compositionally biased region" description="Low complexity" evidence="7">
    <location>
        <begin position="412"/>
        <end position="428"/>
    </location>
</feature>
<feature type="region of interest" description="Disordered" evidence="7">
    <location>
        <begin position="851"/>
        <end position="932"/>
    </location>
</feature>
<feature type="compositionally biased region" description="Basic and acidic residues" evidence="7">
    <location>
        <begin position="91"/>
        <end position="103"/>
    </location>
</feature>
<comment type="caution">
    <text evidence="9">The sequence shown here is derived from an EMBL/GenBank/DDBJ whole genome shotgun (WGS) entry which is preliminary data.</text>
</comment>
<feature type="region of interest" description="Disordered" evidence="7">
    <location>
        <begin position="1303"/>
        <end position="1366"/>
    </location>
</feature>
<name>A0ABR1IMR5_9AGAR</name>
<feature type="domain" description="GATA-type" evidence="8">
    <location>
        <begin position="497"/>
        <end position="545"/>
    </location>
</feature>
<dbReference type="Pfam" id="PF00320">
    <property type="entry name" value="GATA"/>
    <property type="match status" value="2"/>
</dbReference>
<keyword evidence="2" id="KW-0479">Metal-binding</keyword>
<dbReference type="Proteomes" id="UP001498398">
    <property type="component" value="Unassembled WGS sequence"/>
</dbReference>
<evidence type="ECO:0000259" key="8">
    <source>
        <dbReference type="PROSITE" id="PS50114"/>
    </source>
</evidence>
<keyword evidence="4" id="KW-0862">Zinc</keyword>
<evidence type="ECO:0000256" key="1">
    <source>
        <dbReference type="ARBA" id="ARBA00004123"/>
    </source>
</evidence>
<dbReference type="PANTHER" id="PTHR10071:SF281">
    <property type="entry name" value="BOX A-BINDING FACTOR-RELATED"/>
    <property type="match status" value="1"/>
</dbReference>
<proteinExistence type="predicted"/>
<feature type="compositionally biased region" description="Low complexity" evidence="7">
    <location>
        <begin position="136"/>
        <end position="167"/>
    </location>
</feature>
<evidence type="ECO:0000256" key="2">
    <source>
        <dbReference type="ARBA" id="ARBA00022723"/>
    </source>
</evidence>
<accession>A0ABR1IMR5</accession>
<dbReference type="InterPro" id="IPR013088">
    <property type="entry name" value="Znf_NHR/GATA"/>
</dbReference>
<dbReference type="Gene3D" id="3.30.50.10">
    <property type="entry name" value="Erythroid Transcription Factor GATA-1, subunit A"/>
    <property type="match status" value="2"/>
</dbReference>
<dbReference type="InterPro" id="IPR000679">
    <property type="entry name" value="Znf_GATA"/>
</dbReference>
<keyword evidence="10" id="KW-1185">Reference proteome</keyword>
<feature type="compositionally biased region" description="Basic and acidic residues" evidence="7">
    <location>
        <begin position="917"/>
        <end position="932"/>
    </location>
</feature>
<evidence type="ECO:0000313" key="9">
    <source>
        <dbReference type="EMBL" id="KAK7436858.1"/>
    </source>
</evidence>
<dbReference type="EMBL" id="JBANRG010000090">
    <property type="protein sequence ID" value="KAK7436858.1"/>
    <property type="molecule type" value="Genomic_DNA"/>
</dbReference>